<dbReference type="AlphaFoldDB" id="A0A329QYL7"/>
<dbReference type="PIRSF" id="PIRSF016838">
    <property type="entry name" value="PafC"/>
    <property type="match status" value="1"/>
</dbReference>
<dbReference type="PANTHER" id="PTHR34580:SF3">
    <property type="entry name" value="PROTEIN PAFB"/>
    <property type="match status" value="1"/>
</dbReference>
<feature type="compositionally biased region" description="Basic and acidic residues" evidence="4">
    <location>
        <begin position="336"/>
        <end position="347"/>
    </location>
</feature>
<dbReference type="Pfam" id="PF25583">
    <property type="entry name" value="WCX"/>
    <property type="match status" value="1"/>
</dbReference>
<reference evidence="6 7" key="1">
    <citation type="submission" date="2018-06" db="EMBL/GenBank/DDBJ databases">
        <title>Phytoactinopolyspora halophila sp. nov., a novel halophilic actinomycete isolated from a saline soil in China.</title>
        <authorList>
            <person name="Tang S.-K."/>
        </authorList>
    </citation>
    <scope>NUCLEOTIDE SEQUENCE [LARGE SCALE GENOMIC DNA]</scope>
    <source>
        <strain evidence="6 7">YIM 96934</strain>
    </source>
</reference>
<keyword evidence="1" id="KW-0805">Transcription regulation</keyword>
<organism evidence="6 7">
    <name type="scientific">Phytoactinopolyspora halophila</name>
    <dbReference type="NCBI Taxonomy" id="1981511"/>
    <lineage>
        <taxon>Bacteria</taxon>
        <taxon>Bacillati</taxon>
        <taxon>Actinomycetota</taxon>
        <taxon>Actinomycetes</taxon>
        <taxon>Jiangellales</taxon>
        <taxon>Jiangellaceae</taxon>
        <taxon>Phytoactinopolyspora</taxon>
    </lineage>
</organism>
<dbReference type="EMBL" id="QMIG01000003">
    <property type="protein sequence ID" value="RAW17470.1"/>
    <property type="molecule type" value="Genomic_DNA"/>
</dbReference>
<dbReference type="InterPro" id="IPR026881">
    <property type="entry name" value="WYL_dom"/>
</dbReference>
<feature type="region of interest" description="Disordered" evidence="4">
    <location>
        <begin position="317"/>
        <end position="347"/>
    </location>
</feature>
<dbReference type="SUPFAM" id="SSF46785">
    <property type="entry name" value="Winged helix' DNA-binding domain"/>
    <property type="match status" value="1"/>
</dbReference>
<evidence type="ECO:0000259" key="5">
    <source>
        <dbReference type="PROSITE" id="PS51000"/>
    </source>
</evidence>
<evidence type="ECO:0000256" key="3">
    <source>
        <dbReference type="ARBA" id="ARBA00023163"/>
    </source>
</evidence>
<dbReference type="Proteomes" id="UP000250462">
    <property type="component" value="Unassembled WGS sequence"/>
</dbReference>
<dbReference type="PANTHER" id="PTHR34580">
    <property type="match status" value="1"/>
</dbReference>
<dbReference type="InterPro" id="IPR018356">
    <property type="entry name" value="Tscrpt_reg_HTH_DeoR_CS"/>
</dbReference>
<dbReference type="InterPro" id="IPR051534">
    <property type="entry name" value="CBASS_pafABC_assoc_protein"/>
</dbReference>
<dbReference type="OrthoDB" id="8555652at2"/>
<protein>
    <submittedName>
        <fullName evidence="6">DNA-binding transcriptional regulator</fullName>
    </submittedName>
</protein>
<dbReference type="Pfam" id="PF13280">
    <property type="entry name" value="WYL"/>
    <property type="match status" value="1"/>
</dbReference>
<keyword evidence="2 6" id="KW-0238">DNA-binding</keyword>
<dbReference type="InterPro" id="IPR057727">
    <property type="entry name" value="WCX_dom"/>
</dbReference>
<keyword evidence="3" id="KW-0804">Transcription</keyword>
<dbReference type="InterPro" id="IPR028349">
    <property type="entry name" value="PafC-like"/>
</dbReference>
<keyword evidence="7" id="KW-1185">Reference proteome</keyword>
<dbReference type="GO" id="GO:0003700">
    <property type="term" value="F:DNA-binding transcription factor activity"/>
    <property type="evidence" value="ECO:0007669"/>
    <property type="project" value="InterPro"/>
</dbReference>
<gene>
    <name evidence="6" type="ORF">DPM12_05530</name>
</gene>
<evidence type="ECO:0000313" key="7">
    <source>
        <dbReference type="Proteomes" id="UP000250462"/>
    </source>
</evidence>
<dbReference type="InterPro" id="IPR001034">
    <property type="entry name" value="DeoR_HTH"/>
</dbReference>
<dbReference type="Pfam" id="PF08279">
    <property type="entry name" value="HTH_11"/>
    <property type="match status" value="1"/>
</dbReference>
<feature type="domain" description="HTH deoR-type" evidence="5">
    <location>
        <begin position="4"/>
        <end position="63"/>
    </location>
</feature>
<name>A0A329QYL7_9ACTN</name>
<evidence type="ECO:0000313" key="6">
    <source>
        <dbReference type="EMBL" id="RAW17470.1"/>
    </source>
</evidence>
<evidence type="ECO:0000256" key="4">
    <source>
        <dbReference type="SAM" id="MobiDB-lite"/>
    </source>
</evidence>
<dbReference type="RefSeq" id="WP_112257288.1">
    <property type="nucleotide sequence ID" value="NZ_QMIG01000003.1"/>
</dbReference>
<dbReference type="GO" id="GO:0003677">
    <property type="term" value="F:DNA binding"/>
    <property type="evidence" value="ECO:0007669"/>
    <property type="project" value="UniProtKB-KW"/>
</dbReference>
<evidence type="ECO:0000256" key="1">
    <source>
        <dbReference type="ARBA" id="ARBA00023015"/>
    </source>
</evidence>
<dbReference type="InterPro" id="IPR036388">
    <property type="entry name" value="WH-like_DNA-bd_sf"/>
</dbReference>
<dbReference type="PROSITE" id="PS52050">
    <property type="entry name" value="WYL"/>
    <property type="match status" value="1"/>
</dbReference>
<evidence type="ECO:0000256" key="2">
    <source>
        <dbReference type="ARBA" id="ARBA00023125"/>
    </source>
</evidence>
<dbReference type="InterPro" id="IPR036390">
    <property type="entry name" value="WH_DNA-bd_sf"/>
</dbReference>
<proteinExistence type="predicted"/>
<dbReference type="SMART" id="SM00420">
    <property type="entry name" value="HTH_DEOR"/>
    <property type="match status" value="1"/>
</dbReference>
<dbReference type="PROSITE" id="PS00894">
    <property type="entry name" value="HTH_DEOR_1"/>
    <property type="match status" value="1"/>
</dbReference>
<accession>A0A329QYL7</accession>
<dbReference type="PROSITE" id="PS51000">
    <property type="entry name" value="HTH_DEOR_2"/>
    <property type="match status" value="1"/>
</dbReference>
<dbReference type="Gene3D" id="1.10.10.10">
    <property type="entry name" value="Winged helix-like DNA-binding domain superfamily/Winged helix DNA-binding domain"/>
    <property type="match status" value="1"/>
</dbReference>
<dbReference type="InterPro" id="IPR013196">
    <property type="entry name" value="HTH_11"/>
</dbReference>
<sequence length="347" mass="38490">MLETSARLLRLLSLLQVRREWSGTELAARLDVSTRTIRNDIDKLRALGYPVDATPGVHGGYRLGAGAELPPLLLDDDEAVAVALGLRTAATGAVEGIEESSVRALAKLEQVLPHRLRRRVAALQDYTMSVPFDAPAPAVDAAIVTVLAAACRDRERVRFAYRSHDGTETRRAVEPHRLVRWGRRWFLVAWDRHRRDWRTFRIDRIRECVPVGARFGDREPPAADLTAYVARQVSVAPRTHQARILLHGSFERLRERIPAAAGTLVDIDGRACVLNTSANSLNEIAVNISMIGVDFDIIEPAELITHVRDLAERYARAASAGDSASPSHPVTMPNRRRSDDGHDKAHD</sequence>
<comment type="caution">
    <text evidence="6">The sequence shown here is derived from an EMBL/GenBank/DDBJ whole genome shotgun (WGS) entry which is preliminary data.</text>
</comment>